<dbReference type="InterPro" id="IPR036188">
    <property type="entry name" value="FAD/NAD-bd_sf"/>
</dbReference>
<dbReference type="Proteomes" id="UP000054698">
    <property type="component" value="Unassembled WGS sequence"/>
</dbReference>
<dbReference type="EMBL" id="LNYB01000016">
    <property type="protein sequence ID" value="KTD03090.1"/>
    <property type="molecule type" value="Genomic_DNA"/>
</dbReference>
<sequence length="468" mass="53302">MINKQKNNTSSHLAVIGAGPSGLAVSLFLKDTPEILESKNHVGGHASSFLANGFTFDYGPHILFSRDKDILDFIVATLGENVARCRRNNKISYKDRLLKYPFENDLKALSLEDNYDCIRHFIFNPYKEKYANPANMKEWFLKTFGEGICSRYLFPYNEKVWNIPVEQLSMSMADRIPNPPPEDILKSSLGYTTEGYLHQLYYFYPQAGGYQAISEAWKKTSPITYQFTVDKVQFINGKIRLFDLDGSMKEFDQVISTMPVHNLITKLDIAIPDDIRLAVEQLIVNPMFVVSFGIRGVDNNQYTAVYFPEAEFLVNRISYPCTFSAANGPEGHWSLQAEITCAKNSATWNRSDTEILMHTKLGLQKRKLLPPDDEIVFEKIDRIEHSYVVYDVGYEENIAKVRSWFASLGIHLLGRFSYFEYINVDMAVDRAIKLAATLNGDKADCHQTKLLYLKNALTKLTGSALCQM</sequence>
<dbReference type="EC" id="5.4.99.9" evidence="1"/>
<dbReference type="GO" id="GO:0005829">
    <property type="term" value="C:cytosol"/>
    <property type="evidence" value="ECO:0007669"/>
    <property type="project" value="TreeGrafter"/>
</dbReference>
<organism evidence="1 3">
    <name type="scientific">Legionella feeleii</name>
    <dbReference type="NCBI Taxonomy" id="453"/>
    <lineage>
        <taxon>Bacteria</taxon>
        <taxon>Pseudomonadati</taxon>
        <taxon>Pseudomonadota</taxon>
        <taxon>Gammaproteobacteria</taxon>
        <taxon>Legionellales</taxon>
        <taxon>Legionellaceae</taxon>
        <taxon>Legionella</taxon>
    </lineage>
</organism>
<name>A0A0W0U4X3_9GAMM</name>
<dbReference type="Pfam" id="PF13450">
    <property type="entry name" value="NAD_binding_8"/>
    <property type="match status" value="1"/>
</dbReference>
<dbReference type="RefSeq" id="WP_058443668.1">
    <property type="nucleotide sequence ID" value="NZ_CAAAHT010000012.1"/>
</dbReference>
<dbReference type="STRING" id="453.Lfee_0446"/>
<dbReference type="AlphaFoldDB" id="A0A0W0U4X3"/>
<evidence type="ECO:0000313" key="4">
    <source>
        <dbReference type="Proteomes" id="UP000251942"/>
    </source>
</evidence>
<evidence type="ECO:0000313" key="3">
    <source>
        <dbReference type="Proteomes" id="UP000054698"/>
    </source>
</evidence>
<dbReference type="GO" id="GO:0008767">
    <property type="term" value="F:UDP-galactopyranose mutase activity"/>
    <property type="evidence" value="ECO:0007669"/>
    <property type="project" value="UniProtKB-EC"/>
</dbReference>
<dbReference type="Gene3D" id="3.50.50.60">
    <property type="entry name" value="FAD/NAD(P)-binding domain"/>
    <property type="match status" value="1"/>
</dbReference>
<proteinExistence type="predicted"/>
<keyword evidence="1" id="KW-0413">Isomerase</keyword>
<reference evidence="1 3" key="1">
    <citation type="submission" date="2015-11" db="EMBL/GenBank/DDBJ databases">
        <title>Genomic analysis of 38 Legionella species identifies large and diverse effector repertoires.</title>
        <authorList>
            <person name="Burstein D."/>
            <person name="Amaro F."/>
            <person name="Zusman T."/>
            <person name="Lifshitz Z."/>
            <person name="Cohen O."/>
            <person name="Gilbert J.A."/>
            <person name="Pupko T."/>
            <person name="Shuman H.A."/>
            <person name="Segal G."/>
        </authorList>
    </citation>
    <scope>NUCLEOTIDE SEQUENCE [LARGE SCALE GENOMIC DNA]</scope>
    <source>
        <strain evidence="1 3">WO-44C</strain>
    </source>
</reference>
<accession>A0A0W0U4X3</accession>
<dbReference type="PATRIC" id="fig|453.4.peg.483"/>
<keyword evidence="3" id="KW-1185">Reference proteome</keyword>
<reference evidence="2 4" key="2">
    <citation type="submission" date="2018-06" db="EMBL/GenBank/DDBJ databases">
        <authorList>
            <consortium name="Pathogen Informatics"/>
            <person name="Doyle S."/>
        </authorList>
    </citation>
    <scope>NUCLEOTIDE SEQUENCE [LARGE SCALE GENOMIC DNA]</scope>
    <source>
        <strain evidence="2 4">NCTC12022</strain>
    </source>
</reference>
<dbReference type="GO" id="GO:0050660">
    <property type="term" value="F:flavin adenine dinucleotide binding"/>
    <property type="evidence" value="ECO:0007669"/>
    <property type="project" value="TreeGrafter"/>
</dbReference>
<gene>
    <name evidence="1" type="primary">glf</name>
    <name evidence="1" type="ORF">Lfee_0446</name>
    <name evidence="2" type="ORF">NCTC12022_02058</name>
</gene>
<dbReference type="PANTHER" id="PTHR21197:SF0">
    <property type="entry name" value="UDP-GALACTOPYRANOSE MUTASE"/>
    <property type="match status" value="1"/>
</dbReference>
<dbReference type="Proteomes" id="UP000251942">
    <property type="component" value="Unassembled WGS sequence"/>
</dbReference>
<dbReference type="EMBL" id="UASS01000018">
    <property type="protein sequence ID" value="SPX61318.1"/>
    <property type="molecule type" value="Genomic_DNA"/>
</dbReference>
<dbReference type="PANTHER" id="PTHR21197">
    <property type="entry name" value="UDP-GALACTOPYRANOSE MUTASE"/>
    <property type="match status" value="1"/>
</dbReference>
<protein>
    <submittedName>
        <fullName evidence="1">UDP-galactopyranose mutase</fullName>
        <ecNumber evidence="1">5.4.99.9</ecNumber>
    </submittedName>
</protein>
<dbReference type="OrthoDB" id="9815989at2"/>
<evidence type="ECO:0000313" key="1">
    <source>
        <dbReference type="EMBL" id="KTD03090.1"/>
    </source>
</evidence>
<dbReference type="SUPFAM" id="SSF51905">
    <property type="entry name" value="FAD/NAD(P)-binding domain"/>
    <property type="match status" value="1"/>
</dbReference>
<evidence type="ECO:0000313" key="2">
    <source>
        <dbReference type="EMBL" id="SPX61318.1"/>
    </source>
</evidence>